<evidence type="ECO:0000313" key="7">
    <source>
        <dbReference type="EMBL" id="GHA74510.1"/>
    </source>
</evidence>
<dbReference type="GO" id="GO:0005829">
    <property type="term" value="C:cytosol"/>
    <property type="evidence" value="ECO:0007669"/>
    <property type="project" value="TreeGrafter"/>
</dbReference>
<evidence type="ECO:0000256" key="3">
    <source>
        <dbReference type="ARBA" id="ARBA00022741"/>
    </source>
</evidence>
<organism evidence="7 8">
    <name type="scientific">Formosimonas limnophila</name>
    <dbReference type="NCBI Taxonomy" id="1384487"/>
    <lineage>
        <taxon>Bacteria</taxon>
        <taxon>Pseudomonadati</taxon>
        <taxon>Pseudomonadota</taxon>
        <taxon>Betaproteobacteria</taxon>
        <taxon>Burkholderiales</taxon>
        <taxon>Burkholderiaceae</taxon>
        <taxon>Formosimonas</taxon>
    </lineage>
</organism>
<dbReference type="Gene3D" id="3.30.420.40">
    <property type="match status" value="1"/>
</dbReference>
<protein>
    <recommendedName>
        <fullName evidence="6">Carbohydrate kinase FGGY C-terminal domain-containing protein</fullName>
    </recommendedName>
</protein>
<evidence type="ECO:0000256" key="5">
    <source>
        <dbReference type="ARBA" id="ARBA00022840"/>
    </source>
</evidence>
<keyword evidence="8" id="KW-1185">Reference proteome</keyword>
<accession>A0A8J3FZI4</accession>
<dbReference type="GO" id="GO:0005524">
    <property type="term" value="F:ATP binding"/>
    <property type="evidence" value="ECO:0007669"/>
    <property type="project" value="UniProtKB-KW"/>
</dbReference>
<dbReference type="InterPro" id="IPR018483">
    <property type="entry name" value="Carb_kinase_FGGY_CS"/>
</dbReference>
<dbReference type="EMBL" id="BMZG01000007">
    <property type="protein sequence ID" value="GHA74510.1"/>
    <property type="molecule type" value="Genomic_DNA"/>
</dbReference>
<dbReference type="InterPro" id="IPR043129">
    <property type="entry name" value="ATPase_NBD"/>
</dbReference>
<dbReference type="PROSITE" id="PS00445">
    <property type="entry name" value="FGGY_KINASES_2"/>
    <property type="match status" value="1"/>
</dbReference>
<sequence>MAASVPDSDGVCLVPAFAGLGAPQWNPKARGSMFGITRGTTRAHIARAAMDAIAHQVTDVLDAMRKDAGVPLTNLRVDGGASTNNVLMQTQADLLGICVVRPKMLETTALGVAYLAGLAVGFWSGVDELKQHWQVDAVFERSITNELVNNRRDEWLRAVSAVEYWSNSKG</sequence>
<keyword evidence="5" id="KW-0067">ATP-binding</keyword>
<comment type="similarity">
    <text evidence="1">Belongs to the FGGY kinase family.</text>
</comment>
<dbReference type="InterPro" id="IPR018485">
    <property type="entry name" value="FGGY_C"/>
</dbReference>
<proteinExistence type="inferred from homology"/>
<reference evidence="7" key="2">
    <citation type="submission" date="2020-09" db="EMBL/GenBank/DDBJ databases">
        <authorList>
            <person name="Sun Q."/>
            <person name="Kim S."/>
        </authorList>
    </citation>
    <scope>NUCLEOTIDE SEQUENCE</scope>
    <source>
        <strain evidence="7">KCTC 32501</strain>
    </source>
</reference>
<dbReference type="GO" id="GO:0019563">
    <property type="term" value="P:glycerol catabolic process"/>
    <property type="evidence" value="ECO:0007669"/>
    <property type="project" value="TreeGrafter"/>
</dbReference>
<evidence type="ECO:0000256" key="4">
    <source>
        <dbReference type="ARBA" id="ARBA00022777"/>
    </source>
</evidence>
<dbReference type="RefSeq" id="WP_373295079.1">
    <property type="nucleotide sequence ID" value="NZ_BMZG01000007.1"/>
</dbReference>
<evidence type="ECO:0000259" key="6">
    <source>
        <dbReference type="Pfam" id="PF02782"/>
    </source>
</evidence>
<dbReference type="Proteomes" id="UP000614287">
    <property type="component" value="Unassembled WGS sequence"/>
</dbReference>
<dbReference type="PANTHER" id="PTHR10196">
    <property type="entry name" value="SUGAR KINASE"/>
    <property type="match status" value="1"/>
</dbReference>
<keyword evidence="3" id="KW-0547">Nucleotide-binding</keyword>
<dbReference type="Pfam" id="PF02782">
    <property type="entry name" value="FGGY_C"/>
    <property type="match status" value="1"/>
</dbReference>
<dbReference type="PANTHER" id="PTHR10196:SF69">
    <property type="entry name" value="GLYCEROL KINASE"/>
    <property type="match status" value="1"/>
</dbReference>
<feature type="domain" description="Carbohydrate kinase FGGY C-terminal" evidence="6">
    <location>
        <begin position="3"/>
        <end position="119"/>
    </location>
</feature>
<evidence type="ECO:0000256" key="1">
    <source>
        <dbReference type="ARBA" id="ARBA00009156"/>
    </source>
</evidence>
<gene>
    <name evidence="7" type="ORF">GCM10009007_14420</name>
</gene>
<evidence type="ECO:0000313" key="8">
    <source>
        <dbReference type="Proteomes" id="UP000614287"/>
    </source>
</evidence>
<dbReference type="AlphaFoldDB" id="A0A8J3FZI4"/>
<evidence type="ECO:0000256" key="2">
    <source>
        <dbReference type="ARBA" id="ARBA00022679"/>
    </source>
</evidence>
<keyword evidence="2" id="KW-0808">Transferase</keyword>
<dbReference type="SUPFAM" id="SSF53067">
    <property type="entry name" value="Actin-like ATPase domain"/>
    <property type="match status" value="1"/>
</dbReference>
<name>A0A8J3FZI4_9BURK</name>
<reference evidence="7" key="1">
    <citation type="journal article" date="2014" name="Int. J. Syst. Evol. Microbiol.">
        <title>Complete genome sequence of Corynebacterium casei LMG S-19264T (=DSM 44701T), isolated from a smear-ripened cheese.</title>
        <authorList>
            <consortium name="US DOE Joint Genome Institute (JGI-PGF)"/>
            <person name="Walter F."/>
            <person name="Albersmeier A."/>
            <person name="Kalinowski J."/>
            <person name="Ruckert C."/>
        </authorList>
    </citation>
    <scope>NUCLEOTIDE SEQUENCE</scope>
    <source>
        <strain evidence="7">KCTC 32501</strain>
    </source>
</reference>
<comment type="caution">
    <text evidence="7">The sequence shown here is derived from an EMBL/GenBank/DDBJ whole genome shotgun (WGS) entry which is preliminary data.</text>
</comment>
<dbReference type="GO" id="GO:0004370">
    <property type="term" value="F:glycerol kinase activity"/>
    <property type="evidence" value="ECO:0007669"/>
    <property type="project" value="TreeGrafter"/>
</dbReference>
<keyword evidence="4" id="KW-0418">Kinase</keyword>